<evidence type="ECO:0000259" key="5">
    <source>
        <dbReference type="Pfam" id="PF02906"/>
    </source>
</evidence>
<dbReference type="RefSeq" id="XP_025346348.1">
    <property type="nucleotide sequence ID" value="XM_025493884.1"/>
</dbReference>
<keyword evidence="3" id="KW-0411">Iron-sulfur</keyword>
<dbReference type="OrthoDB" id="10253113at2759"/>
<organism evidence="6 7">
    <name type="scientific">Pseudomicrostroma glucosiphilum</name>
    <dbReference type="NCBI Taxonomy" id="1684307"/>
    <lineage>
        <taxon>Eukaryota</taxon>
        <taxon>Fungi</taxon>
        <taxon>Dikarya</taxon>
        <taxon>Basidiomycota</taxon>
        <taxon>Ustilaginomycotina</taxon>
        <taxon>Exobasidiomycetes</taxon>
        <taxon>Microstromatales</taxon>
        <taxon>Microstromatales incertae sedis</taxon>
        <taxon>Pseudomicrostroma</taxon>
    </lineage>
</organism>
<feature type="region of interest" description="Disordered" evidence="4">
    <location>
        <begin position="57"/>
        <end position="80"/>
    </location>
</feature>
<evidence type="ECO:0000313" key="6">
    <source>
        <dbReference type="EMBL" id="PWN19188.1"/>
    </source>
</evidence>
<keyword evidence="2" id="KW-0479">Metal-binding</keyword>
<dbReference type="STRING" id="1684307.A0A316U2W3"/>
<evidence type="ECO:0000256" key="3">
    <source>
        <dbReference type="ARBA" id="ARBA00023014"/>
    </source>
</evidence>
<feature type="compositionally biased region" description="Low complexity" evidence="4">
    <location>
        <begin position="640"/>
        <end position="651"/>
    </location>
</feature>
<dbReference type="GeneID" id="37015618"/>
<feature type="region of interest" description="Disordered" evidence="4">
    <location>
        <begin position="589"/>
        <end position="610"/>
    </location>
</feature>
<dbReference type="PANTHER" id="PTHR11615">
    <property type="entry name" value="NITRATE, FORMATE, IRON DEHYDROGENASE"/>
    <property type="match status" value="1"/>
</dbReference>
<keyword evidence="2" id="KW-0408">Iron</keyword>
<accession>A0A316U2W3</accession>
<feature type="domain" description="Iron hydrogenase large subunit C-terminal" evidence="5">
    <location>
        <begin position="173"/>
        <end position="560"/>
    </location>
</feature>
<gene>
    <name evidence="6" type="ORF">BCV69DRAFT_294798</name>
</gene>
<dbReference type="Proteomes" id="UP000245942">
    <property type="component" value="Unassembled WGS sequence"/>
</dbReference>
<dbReference type="EMBL" id="KZ819332">
    <property type="protein sequence ID" value="PWN19188.1"/>
    <property type="molecule type" value="Genomic_DNA"/>
</dbReference>
<dbReference type="Pfam" id="PF02906">
    <property type="entry name" value="Fe_hyd_lg_C"/>
    <property type="match status" value="1"/>
</dbReference>
<feature type="compositionally biased region" description="Low complexity" evidence="4">
    <location>
        <begin position="61"/>
        <end position="76"/>
    </location>
</feature>
<reference evidence="6 7" key="1">
    <citation type="journal article" date="2018" name="Mol. Biol. Evol.">
        <title>Broad Genomic Sampling Reveals a Smut Pathogenic Ancestry of the Fungal Clade Ustilaginomycotina.</title>
        <authorList>
            <person name="Kijpornyongpan T."/>
            <person name="Mondo S.J."/>
            <person name="Barry K."/>
            <person name="Sandor L."/>
            <person name="Lee J."/>
            <person name="Lipzen A."/>
            <person name="Pangilinan J."/>
            <person name="LaButti K."/>
            <person name="Hainaut M."/>
            <person name="Henrissat B."/>
            <person name="Grigoriev I.V."/>
            <person name="Spatafora J.W."/>
            <person name="Aime M.C."/>
        </authorList>
    </citation>
    <scope>NUCLEOTIDE SEQUENCE [LARGE SCALE GENOMIC DNA]</scope>
    <source>
        <strain evidence="6 7">MCA 4718</strain>
    </source>
</reference>
<feature type="compositionally biased region" description="Basic residues" evidence="4">
    <location>
        <begin position="475"/>
        <end position="484"/>
    </location>
</feature>
<dbReference type="AlphaFoldDB" id="A0A316U2W3"/>
<feature type="compositionally biased region" description="Polar residues" evidence="4">
    <location>
        <begin position="589"/>
        <end position="607"/>
    </location>
</feature>
<dbReference type="SUPFAM" id="SSF53920">
    <property type="entry name" value="Fe-only hydrogenase"/>
    <property type="match status" value="1"/>
</dbReference>
<keyword evidence="2" id="KW-0004">4Fe-4S</keyword>
<proteinExistence type="inferred from homology"/>
<comment type="similarity">
    <text evidence="1">Belongs to the NARF family.</text>
</comment>
<feature type="region of interest" description="Disordered" evidence="4">
    <location>
        <begin position="622"/>
        <end position="685"/>
    </location>
</feature>
<dbReference type="Gene3D" id="3.40.950.10">
    <property type="entry name" value="Fe-only Hydrogenase (Larger Subunit), Chain L, domain 3"/>
    <property type="match status" value="2"/>
</dbReference>
<dbReference type="Gene3D" id="3.40.50.1780">
    <property type="match status" value="2"/>
</dbReference>
<keyword evidence="7" id="KW-1185">Reference proteome</keyword>
<name>A0A316U2W3_9BASI</name>
<evidence type="ECO:0000256" key="2">
    <source>
        <dbReference type="ARBA" id="ARBA00022485"/>
    </source>
</evidence>
<evidence type="ECO:0000313" key="7">
    <source>
        <dbReference type="Proteomes" id="UP000245942"/>
    </source>
</evidence>
<dbReference type="InterPro" id="IPR009016">
    <property type="entry name" value="Fe_hydrogenase"/>
</dbReference>
<dbReference type="InterPro" id="IPR004108">
    <property type="entry name" value="Fe_hydrogenase_lsu_C"/>
</dbReference>
<evidence type="ECO:0000256" key="1">
    <source>
        <dbReference type="ARBA" id="ARBA00006596"/>
    </source>
</evidence>
<evidence type="ECO:0000256" key="4">
    <source>
        <dbReference type="SAM" id="MobiDB-lite"/>
    </source>
</evidence>
<feature type="region of interest" description="Disordered" evidence="4">
    <location>
        <begin position="452"/>
        <end position="491"/>
    </location>
</feature>
<sequence length="799" mass="84763">MAFSGALTLTDLNDYLGPSQACIKPVEGKDAPDASFIPEEDPHAASTQIAVESSGVYETNGDSAPGGAAPSSSQSKPRARTKLEAAEISLNDCLACSGCVTSAESVLIGMQSLEEIRRVVEENMSATPEERKLLVASISPQSLASLSARYSLQDSSLPSSSTASQAYVPLPVIISRITHFLRSHFAFDVVLDTTFPRHLALQEHAQEFFQRREHTKSHPDELAQLPMLASACPGWVCYAEKTHGELLPLVGRTKSPQQVAGSLVKKWLSTQLPAPAQRGEGGGSGQRGIYHVTIMPCYDKKLEASRPDFYDELLGTRDVDCVITTGELDRLMLEEGFDITQQVEVEDFASQLLPSLLHENSPGSSSGGYLFSLMQEVWREYLSTHPDLTIASPSPPHVDFKIIRTSDYTEYTLRAPSSGSNRGGILFRGAHCYGFRNLQNLVRKVQRQVGVKSRKSGAAGTLTGADTSEGAGRAGRGRAGRGRVMRGGGLRGRGVARGGIVRKARDGDVSNGSASSALVNGDDSDMAAVPVASTPEEEEQAHGYDYIEVMACPSGCVNGGGQIRPPTTGEAGKASGVSMLTSSGIVESTEAQVDTPGTGNGSKSDSVTIGDVLRPKLDSLAMDLDPEGYPRAQEHPAPPSSSAFSDIRSASGFSTPVDTATGTGATTPLSTGDGEPPMTSGWQGTSKEWVKRVEEAYWSTAGSTSTLHSSAPAKKLAGAANSRSRTQALLASTTATPSAVGMETDIDDEQRKRKEELDGLTREVLSFLRSQGKGEGGLMRTDYRAVEEEGAVNGLAVQW</sequence>
<dbReference type="GO" id="GO:0051539">
    <property type="term" value="F:4 iron, 4 sulfur cluster binding"/>
    <property type="evidence" value="ECO:0007669"/>
    <property type="project" value="UniProtKB-KW"/>
</dbReference>
<protein>
    <submittedName>
        <fullName evidence="6">Iron hydrogenase</fullName>
    </submittedName>
</protein>
<feature type="compositionally biased region" description="Polar residues" evidence="4">
    <location>
        <begin position="652"/>
        <end position="670"/>
    </location>
</feature>
<dbReference type="InterPro" id="IPR050340">
    <property type="entry name" value="Cytosolic_Fe-S_CAF"/>
</dbReference>